<name>A0A4S4BSM7_9BACL</name>
<dbReference type="InterPro" id="IPR020846">
    <property type="entry name" value="MFS_dom"/>
</dbReference>
<comment type="subcellular location">
    <subcellularLocation>
        <location evidence="1">Cell membrane</location>
        <topology evidence="1">Multi-pass membrane protein</topology>
    </subcellularLocation>
</comment>
<dbReference type="InterPro" id="IPR011701">
    <property type="entry name" value="MFS"/>
</dbReference>
<dbReference type="GO" id="GO:0022857">
    <property type="term" value="F:transmembrane transporter activity"/>
    <property type="evidence" value="ECO:0007669"/>
    <property type="project" value="InterPro"/>
</dbReference>
<evidence type="ECO:0000256" key="4">
    <source>
        <dbReference type="ARBA" id="ARBA00022989"/>
    </source>
</evidence>
<dbReference type="OrthoDB" id="9797740at2"/>
<dbReference type="EMBL" id="SSOB01000029">
    <property type="protein sequence ID" value="THF75764.1"/>
    <property type="molecule type" value="Genomic_DNA"/>
</dbReference>
<dbReference type="InterPro" id="IPR036259">
    <property type="entry name" value="MFS_trans_sf"/>
</dbReference>
<gene>
    <name evidence="8" type="ORF">E6C55_21160</name>
</gene>
<organism evidence="8 9">
    <name type="scientific">Cohnella fermenti</name>
    <dbReference type="NCBI Taxonomy" id="2565925"/>
    <lineage>
        <taxon>Bacteria</taxon>
        <taxon>Bacillati</taxon>
        <taxon>Bacillota</taxon>
        <taxon>Bacilli</taxon>
        <taxon>Bacillales</taxon>
        <taxon>Paenibacillaceae</taxon>
        <taxon>Cohnella</taxon>
    </lineage>
</organism>
<comment type="caution">
    <text evidence="8">The sequence shown here is derived from an EMBL/GenBank/DDBJ whole genome shotgun (WGS) entry which is preliminary data.</text>
</comment>
<feature type="transmembrane region" description="Helical" evidence="6">
    <location>
        <begin position="88"/>
        <end position="106"/>
    </location>
</feature>
<evidence type="ECO:0000256" key="3">
    <source>
        <dbReference type="ARBA" id="ARBA00022692"/>
    </source>
</evidence>
<feature type="transmembrane region" description="Helical" evidence="6">
    <location>
        <begin position="58"/>
        <end position="76"/>
    </location>
</feature>
<dbReference type="PANTHER" id="PTHR23523:SF2">
    <property type="entry name" value="2-NITROIMIDAZOLE TRANSPORTER"/>
    <property type="match status" value="1"/>
</dbReference>
<dbReference type="PANTHER" id="PTHR23523">
    <property type="match status" value="1"/>
</dbReference>
<dbReference type="GO" id="GO:0005886">
    <property type="term" value="C:plasma membrane"/>
    <property type="evidence" value="ECO:0007669"/>
    <property type="project" value="UniProtKB-SubCell"/>
</dbReference>
<feature type="transmembrane region" description="Helical" evidence="6">
    <location>
        <begin position="112"/>
        <end position="131"/>
    </location>
</feature>
<feature type="transmembrane region" description="Helical" evidence="6">
    <location>
        <begin position="223"/>
        <end position="246"/>
    </location>
</feature>
<dbReference type="SUPFAM" id="SSF103473">
    <property type="entry name" value="MFS general substrate transporter"/>
    <property type="match status" value="1"/>
</dbReference>
<dbReference type="Pfam" id="PF07690">
    <property type="entry name" value="MFS_1"/>
    <property type="match status" value="1"/>
</dbReference>
<keyword evidence="9" id="KW-1185">Reference proteome</keyword>
<keyword evidence="2" id="KW-0813">Transport</keyword>
<evidence type="ECO:0000313" key="9">
    <source>
        <dbReference type="Proteomes" id="UP000310636"/>
    </source>
</evidence>
<feature type="transmembrane region" description="Helical" evidence="6">
    <location>
        <begin position="377"/>
        <end position="398"/>
    </location>
</feature>
<dbReference type="Proteomes" id="UP000310636">
    <property type="component" value="Unassembled WGS sequence"/>
</dbReference>
<evidence type="ECO:0000313" key="8">
    <source>
        <dbReference type="EMBL" id="THF75764.1"/>
    </source>
</evidence>
<dbReference type="CDD" id="cd17339">
    <property type="entry name" value="MFS_NIMT_CynX_like"/>
    <property type="match status" value="1"/>
</dbReference>
<reference evidence="8 9" key="1">
    <citation type="submission" date="2019-04" db="EMBL/GenBank/DDBJ databases">
        <title>Cohnella sp. nov. isolated from preserved vegetables.</title>
        <authorList>
            <person name="Lin S.-Y."/>
            <person name="Hung M.-H."/>
            <person name="Young C.-C."/>
        </authorList>
    </citation>
    <scope>NUCLEOTIDE SEQUENCE [LARGE SCALE GENOMIC DNA]</scope>
    <source>
        <strain evidence="8 9">CC-MHH1044</strain>
    </source>
</reference>
<feature type="transmembrane region" description="Helical" evidence="6">
    <location>
        <begin position="290"/>
        <end position="307"/>
    </location>
</feature>
<dbReference type="InterPro" id="IPR052524">
    <property type="entry name" value="MFS_Cyanate_Porter"/>
</dbReference>
<evidence type="ECO:0000256" key="1">
    <source>
        <dbReference type="ARBA" id="ARBA00004651"/>
    </source>
</evidence>
<keyword evidence="4 6" id="KW-1133">Transmembrane helix</keyword>
<dbReference type="PROSITE" id="PS50850">
    <property type="entry name" value="MFS"/>
    <property type="match status" value="1"/>
</dbReference>
<dbReference type="AlphaFoldDB" id="A0A4S4BSM7"/>
<feature type="transmembrane region" description="Helical" evidence="6">
    <location>
        <begin position="258"/>
        <end position="281"/>
    </location>
</feature>
<protein>
    <submittedName>
        <fullName evidence="8">MFS transporter</fullName>
    </submittedName>
</protein>
<feature type="transmembrane region" description="Helical" evidence="6">
    <location>
        <begin position="355"/>
        <end position="371"/>
    </location>
</feature>
<evidence type="ECO:0000259" key="7">
    <source>
        <dbReference type="PROSITE" id="PS50850"/>
    </source>
</evidence>
<evidence type="ECO:0000256" key="2">
    <source>
        <dbReference type="ARBA" id="ARBA00022448"/>
    </source>
</evidence>
<proteinExistence type="predicted"/>
<dbReference type="RefSeq" id="WP_136371812.1">
    <property type="nucleotide sequence ID" value="NZ_SSOB01000029.1"/>
</dbReference>
<keyword evidence="3 6" id="KW-0812">Transmembrane</keyword>
<feature type="transmembrane region" description="Helical" evidence="6">
    <location>
        <begin position="143"/>
        <end position="168"/>
    </location>
</feature>
<evidence type="ECO:0000256" key="5">
    <source>
        <dbReference type="ARBA" id="ARBA00023136"/>
    </source>
</evidence>
<feature type="transmembrane region" description="Helical" evidence="6">
    <location>
        <begin position="313"/>
        <end position="335"/>
    </location>
</feature>
<keyword evidence="5 6" id="KW-0472">Membrane</keyword>
<sequence length="404" mass="42668">MNKQPELLASARPDAARTTGVLLLGIALVAANQRAPITSVGPLIGSIRESTGLSNSLAGLLTTVPLLAFALLSPFAAKWSRQYTPERVVMAALLVLLAGLVCRSLSGTSIGTLFAGTVLIGLAVSICNVLIPSLVKRDFPNKIGLMTGVYSVSMNLCGALASGISIPLARNAGLGWQGALACWGLLTLLAALSWLPRLRAPSQPAQTNAAKARERRSLWRSGMAWQVTAFMGLQSILFYMLVAWLPDILASRGMSEDAGGWMLSLVQFSMLPFTFVAPIIASRMRDQRPLVLLTVLLFMIGIGGLFIEDTSLIPLWAILIGIAGAFAFSLAMIFFSLRTKTAQEAAELSGMAQTVGYLLAAVGPLLFGLLHDLTHSWTAPLLLLVAAAALLLAAGMGAGRNRCV</sequence>
<feature type="domain" description="Major facilitator superfamily (MFS) profile" evidence="7">
    <location>
        <begin position="18"/>
        <end position="402"/>
    </location>
</feature>
<accession>A0A4S4BSM7</accession>
<dbReference type="Gene3D" id="1.20.1250.20">
    <property type="entry name" value="MFS general substrate transporter like domains"/>
    <property type="match status" value="1"/>
</dbReference>
<feature type="transmembrane region" description="Helical" evidence="6">
    <location>
        <begin position="174"/>
        <end position="195"/>
    </location>
</feature>
<evidence type="ECO:0000256" key="6">
    <source>
        <dbReference type="SAM" id="Phobius"/>
    </source>
</evidence>